<keyword evidence="2" id="KW-1185">Reference proteome</keyword>
<reference evidence="2" key="1">
    <citation type="submission" date="2015-02" db="EMBL/GenBank/DDBJ databases">
        <title>Genome sequencing for Strongylocentrotus purpuratus.</title>
        <authorList>
            <person name="Murali S."/>
            <person name="Liu Y."/>
            <person name="Vee V."/>
            <person name="English A."/>
            <person name="Wang M."/>
            <person name="Skinner E."/>
            <person name="Han Y."/>
            <person name="Muzny D.M."/>
            <person name="Worley K.C."/>
            <person name="Gibbs R.A."/>
        </authorList>
    </citation>
    <scope>NUCLEOTIDE SEQUENCE</scope>
</reference>
<dbReference type="InterPro" id="IPR011042">
    <property type="entry name" value="6-blade_b-propeller_TolB-like"/>
</dbReference>
<dbReference type="SUPFAM" id="SSF50969">
    <property type="entry name" value="YVTN repeat-like/Quinoprotein amine dehydrogenase"/>
    <property type="match status" value="1"/>
</dbReference>
<dbReference type="Proteomes" id="UP000007110">
    <property type="component" value="Unassembled WGS sequence"/>
</dbReference>
<organism evidence="1 2">
    <name type="scientific">Strongylocentrotus purpuratus</name>
    <name type="common">Purple sea urchin</name>
    <dbReference type="NCBI Taxonomy" id="7668"/>
    <lineage>
        <taxon>Eukaryota</taxon>
        <taxon>Metazoa</taxon>
        <taxon>Echinodermata</taxon>
        <taxon>Eleutherozoa</taxon>
        <taxon>Echinozoa</taxon>
        <taxon>Echinoidea</taxon>
        <taxon>Euechinoidea</taxon>
        <taxon>Echinacea</taxon>
        <taxon>Camarodonta</taxon>
        <taxon>Echinidea</taxon>
        <taxon>Strongylocentrotidae</taxon>
        <taxon>Strongylocentrotus</taxon>
    </lineage>
</organism>
<dbReference type="InParanoid" id="A0A7M7NIV7"/>
<evidence type="ECO:0000313" key="1">
    <source>
        <dbReference type="EnsemblMetazoa" id="XP_030837106"/>
    </source>
</evidence>
<dbReference type="EnsemblMetazoa" id="XM_030981246">
    <property type="protein sequence ID" value="XP_030837106"/>
    <property type="gene ID" value="LOC105442991"/>
</dbReference>
<dbReference type="RefSeq" id="XP_030837106.1">
    <property type="nucleotide sequence ID" value="XM_030981246.1"/>
</dbReference>
<evidence type="ECO:0000313" key="2">
    <source>
        <dbReference type="Proteomes" id="UP000007110"/>
    </source>
</evidence>
<proteinExistence type="predicted"/>
<dbReference type="InterPro" id="IPR011044">
    <property type="entry name" value="Quino_amine_DH_bsu"/>
</dbReference>
<accession>A0A7M7NIV7</accession>
<dbReference type="KEGG" id="spu:105442991"/>
<protein>
    <submittedName>
        <fullName evidence="1">Uncharacterized protein</fullName>
    </submittedName>
</protein>
<reference evidence="1" key="2">
    <citation type="submission" date="2021-01" db="UniProtKB">
        <authorList>
            <consortium name="EnsemblMetazoa"/>
        </authorList>
    </citation>
    <scope>IDENTIFICATION</scope>
</reference>
<name>A0A7M7NIV7_STRPU</name>
<dbReference type="GeneID" id="105442991"/>
<dbReference type="InterPro" id="IPR050778">
    <property type="entry name" value="Cueball_EGF_LRP_Nidogen"/>
</dbReference>
<dbReference type="PANTHER" id="PTHR46513">
    <property type="entry name" value="VITELLOGENIN RECEPTOR-LIKE PROTEIN-RELATED-RELATED"/>
    <property type="match status" value="1"/>
</dbReference>
<dbReference type="Gene3D" id="2.120.10.30">
    <property type="entry name" value="TolB, C-terminal domain"/>
    <property type="match status" value="1"/>
</dbReference>
<sequence>MLWEKNVQQQQRKSLVAMNFIQTFCIFTSLAAGVLGSPRCDDLSWKSCPDDLLPVVLLLQEHKAYCKYTDCSSNPCPSDEDCVETINGFHCLARANPTTTDIVPRIVPTTTMTTTTTTMKDTTTALTTKDKQDSDVNQFPNLPLPPVFLVTDNITNIHVLSLSSPQSSEDLNTDSVGPRGVAYDPIEGKIFYGSSEGVEVGTIDPSGVAYDPKEGKILWRTLNGSQTGTVPNLSECFNVTSLAIDEEVRRLFVTCRRTSYIASVNLNGSQPHRIYLRNVYNVIVAGDAVITTNDSRKLLLASTWDGGIYHMELNGTDKQLVHAVKGKHLTITWDKECRRIFYAYRDAEFTIQVVDITGENHRILITHARLQIEGLAYYDGYVYWTNSNTNVRDYGTGIGKISSEANNTQYYEFYPQSWSGYEIIARGGK</sequence>
<dbReference type="AlphaFoldDB" id="A0A7M7NIV7"/>
<dbReference type="PANTHER" id="PTHR46513:SF13">
    <property type="entry name" value="EGF-LIKE DOMAIN-CONTAINING PROTEIN"/>
    <property type="match status" value="1"/>
</dbReference>